<name>A0A8A1M129_AJECA</name>
<evidence type="ECO:0000256" key="1">
    <source>
        <dbReference type="SAM" id="MobiDB-lite"/>
    </source>
</evidence>
<protein>
    <submittedName>
        <fullName evidence="2">Uncharacterized protein</fullName>
    </submittedName>
</protein>
<dbReference type="Proteomes" id="UP000663671">
    <property type="component" value="Chromosome 4"/>
</dbReference>
<evidence type="ECO:0000313" key="2">
    <source>
        <dbReference type="EMBL" id="QSS60168.1"/>
    </source>
</evidence>
<organism evidence="2 3">
    <name type="scientific">Ajellomyces capsulatus</name>
    <name type="common">Darling's disease fungus</name>
    <name type="synonym">Histoplasma capsulatum</name>
    <dbReference type="NCBI Taxonomy" id="5037"/>
    <lineage>
        <taxon>Eukaryota</taxon>
        <taxon>Fungi</taxon>
        <taxon>Dikarya</taxon>
        <taxon>Ascomycota</taxon>
        <taxon>Pezizomycotina</taxon>
        <taxon>Eurotiomycetes</taxon>
        <taxon>Eurotiomycetidae</taxon>
        <taxon>Onygenales</taxon>
        <taxon>Ajellomycetaceae</taxon>
        <taxon>Histoplasma</taxon>
    </lineage>
</organism>
<reference evidence="2" key="1">
    <citation type="submission" date="2021-01" db="EMBL/GenBank/DDBJ databases">
        <title>Chromosome-level genome assembly of a human fungal pathogen reveals clustering of transcriptionally co-regulated genes.</title>
        <authorList>
            <person name="Voorhies M."/>
            <person name="Cohen S."/>
            <person name="Shea T.P."/>
            <person name="Petrus S."/>
            <person name="Munoz J.F."/>
            <person name="Poplawski S."/>
            <person name="Goldman W.E."/>
            <person name="Michael T."/>
            <person name="Cuomo C.A."/>
            <person name="Sil A."/>
            <person name="Beyhan S."/>
        </authorList>
    </citation>
    <scope>NUCLEOTIDE SEQUENCE</scope>
    <source>
        <strain evidence="2">WU24</strain>
    </source>
</reference>
<dbReference type="EMBL" id="CP069110">
    <property type="protein sequence ID" value="QSS60168.1"/>
    <property type="molecule type" value="Genomic_DNA"/>
</dbReference>
<proteinExistence type="predicted"/>
<gene>
    <name evidence="2" type="ORF">I7I51_04965</name>
</gene>
<dbReference type="VEuPathDB" id="FungiDB:I7I51_04965"/>
<accession>A0A8A1M129</accession>
<feature type="region of interest" description="Disordered" evidence="1">
    <location>
        <begin position="1"/>
        <end position="47"/>
    </location>
</feature>
<sequence>MAQDASTSHKRRDLPSVQQLSGPADQGAISSSTRSKSHSQSNNAERARKLLQGETQCEEEEFCIVLRRFGEELLYLKIASFLGENCGMWLAVGRDDGMDIHSLKTPCGC</sequence>
<feature type="compositionally biased region" description="Low complexity" evidence="1">
    <location>
        <begin position="30"/>
        <end position="41"/>
    </location>
</feature>
<dbReference type="AlphaFoldDB" id="A0A8A1M129"/>
<evidence type="ECO:0000313" key="3">
    <source>
        <dbReference type="Proteomes" id="UP000663671"/>
    </source>
</evidence>